<evidence type="ECO:0000259" key="1">
    <source>
        <dbReference type="PROSITE" id="PS50943"/>
    </source>
</evidence>
<dbReference type="EMBL" id="SDPI01000050">
    <property type="protein sequence ID" value="TPG97748.1"/>
    <property type="molecule type" value="Genomic_DNA"/>
</dbReference>
<organism evidence="2 3">
    <name type="scientific">Haemophilus haemolyticus</name>
    <dbReference type="NCBI Taxonomy" id="726"/>
    <lineage>
        <taxon>Bacteria</taxon>
        <taxon>Pseudomonadati</taxon>
        <taxon>Pseudomonadota</taxon>
        <taxon>Gammaproteobacteria</taxon>
        <taxon>Pasteurellales</taxon>
        <taxon>Pasteurellaceae</taxon>
        <taxon>Haemophilus</taxon>
    </lineage>
</organism>
<dbReference type="InterPro" id="IPR001387">
    <property type="entry name" value="Cro/C1-type_HTH"/>
</dbReference>
<name>A0A502JJ87_HAEHA</name>
<evidence type="ECO:0000313" key="2">
    <source>
        <dbReference type="EMBL" id="TPG97748.1"/>
    </source>
</evidence>
<dbReference type="Pfam" id="PF01381">
    <property type="entry name" value="HTH_3"/>
    <property type="match status" value="1"/>
</dbReference>
<proteinExistence type="predicted"/>
<accession>A0A502JJ87</accession>
<dbReference type="InterPro" id="IPR010982">
    <property type="entry name" value="Lambda_DNA-bd_dom_sf"/>
</dbReference>
<dbReference type="Proteomes" id="UP000318695">
    <property type="component" value="Unassembled WGS sequence"/>
</dbReference>
<feature type="domain" description="HTH cro/C1-type" evidence="1">
    <location>
        <begin position="45"/>
        <end position="79"/>
    </location>
</feature>
<protein>
    <submittedName>
        <fullName evidence="2">Helix-turn-helix domain-containing protein</fullName>
    </submittedName>
</protein>
<evidence type="ECO:0000313" key="3">
    <source>
        <dbReference type="Proteomes" id="UP000318695"/>
    </source>
</evidence>
<gene>
    <name evidence="2" type="ORF">EUX54_08270</name>
</gene>
<dbReference type="PROSITE" id="PS50943">
    <property type="entry name" value="HTH_CROC1"/>
    <property type="match status" value="1"/>
</dbReference>
<dbReference type="AlphaFoldDB" id="A0A502JJ87"/>
<reference evidence="2 3" key="1">
    <citation type="submission" date="2019-01" db="EMBL/GenBank/DDBJ databases">
        <title>Comparative genomic analysis identifies haemin-independent Haemophilus haemolyticus: a formal re-classification of Haemophilus intermedius.</title>
        <authorList>
            <person name="Harris T.M."/>
            <person name="Price E.P."/>
            <person name="Sarovich D.S."/>
            <person name="Norskov-Lauritsen N."/>
            <person name="Beissbarth J."/>
            <person name="Chang A.B."/>
            <person name="Smith-Vaughan H.C."/>
        </authorList>
    </citation>
    <scope>NUCLEOTIDE SEQUENCE [LARGE SCALE GENOMIC DNA]</scope>
    <source>
        <strain evidence="2 3">CCUG 30218</strain>
    </source>
</reference>
<dbReference type="GO" id="GO:0003677">
    <property type="term" value="F:DNA binding"/>
    <property type="evidence" value="ECO:0007669"/>
    <property type="project" value="InterPro"/>
</dbReference>
<dbReference type="SUPFAM" id="SSF47413">
    <property type="entry name" value="lambda repressor-like DNA-binding domains"/>
    <property type="match status" value="1"/>
</dbReference>
<dbReference type="Gene3D" id="1.10.260.40">
    <property type="entry name" value="lambda repressor-like DNA-binding domains"/>
    <property type="match status" value="1"/>
</dbReference>
<sequence length="125" mass="14316">MQKIFDEKALFSQRLRIALEAASYGTFKVSEIEREFNLRYVSGSVTPQAIYKWLNGQSIPSFDKIQVLADWLNVSAEWLKTGASNTTLNAQSLIEKQGLESFLQLNNEHKYLILNLMQALLKTYP</sequence>
<dbReference type="CDD" id="cd00093">
    <property type="entry name" value="HTH_XRE"/>
    <property type="match status" value="1"/>
</dbReference>
<dbReference type="RefSeq" id="WP_140578604.1">
    <property type="nucleotide sequence ID" value="NZ_SDPI01000050.1"/>
</dbReference>
<comment type="caution">
    <text evidence="2">The sequence shown here is derived from an EMBL/GenBank/DDBJ whole genome shotgun (WGS) entry which is preliminary data.</text>
</comment>